<evidence type="ECO:0000313" key="3">
    <source>
        <dbReference type="Proteomes" id="UP000199152"/>
    </source>
</evidence>
<dbReference type="Pfam" id="PF01814">
    <property type="entry name" value="Hemerythrin"/>
    <property type="match status" value="1"/>
</dbReference>
<dbReference type="RefSeq" id="WP_091322500.1">
    <property type="nucleotide sequence ID" value="NZ_FOSW01000003.1"/>
</dbReference>
<keyword evidence="3" id="KW-1185">Reference proteome</keyword>
<dbReference type="OrthoDB" id="5523420at2"/>
<dbReference type="STRING" id="504800.SAMN04488085_103302"/>
<dbReference type="AlphaFoldDB" id="A0A1I4C2I6"/>
<dbReference type="Gene3D" id="1.20.120.520">
    <property type="entry name" value="nmb1532 protein domain like"/>
    <property type="match status" value="1"/>
</dbReference>
<dbReference type="InParanoid" id="A0A1I4C2I6"/>
<dbReference type="EMBL" id="FOSW01000003">
    <property type="protein sequence ID" value="SFK74993.1"/>
    <property type="molecule type" value="Genomic_DNA"/>
</dbReference>
<feature type="domain" description="Hemerythrin-like" evidence="1">
    <location>
        <begin position="3"/>
        <end position="122"/>
    </location>
</feature>
<dbReference type="PANTHER" id="PTHR35585">
    <property type="entry name" value="HHE DOMAIN PROTEIN (AFU_ORTHOLOGUE AFUA_4G00730)"/>
    <property type="match status" value="1"/>
</dbReference>
<dbReference type="Proteomes" id="UP000199152">
    <property type="component" value="Unassembled WGS sequence"/>
</dbReference>
<protein>
    <submittedName>
        <fullName evidence="2">Hemerythrin HHE cation binding domain-containing protein</fullName>
    </submittedName>
</protein>
<proteinExistence type="predicted"/>
<dbReference type="PANTHER" id="PTHR35585:SF1">
    <property type="entry name" value="HHE DOMAIN PROTEIN (AFU_ORTHOLOGUE AFUA_4G00730)"/>
    <property type="match status" value="1"/>
</dbReference>
<gene>
    <name evidence="2" type="ORF">SAMN04488085_103302</name>
</gene>
<accession>A0A1I4C2I6</accession>
<evidence type="ECO:0000313" key="2">
    <source>
        <dbReference type="EMBL" id="SFK74993.1"/>
    </source>
</evidence>
<organism evidence="2 3">
    <name type="scientific">Geodermatophilus ruber</name>
    <dbReference type="NCBI Taxonomy" id="504800"/>
    <lineage>
        <taxon>Bacteria</taxon>
        <taxon>Bacillati</taxon>
        <taxon>Actinomycetota</taxon>
        <taxon>Actinomycetes</taxon>
        <taxon>Geodermatophilales</taxon>
        <taxon>Geodermatophilaceae</taxon>
        <taxon>Geodermatophilus</taxon>
    </lineage>
</organism>
<reference evidence="3" key="1">
    <citation type="submission" date="2016-10" db="EMBL/GenBank/DDBJ databases">
        <authorList>
            <person name="Varghese N."/>
            <person name="Submissions S."/>
        </authorList>
    </citation>
    <scope>NUCLEOTIDE SEQUENCE [LARGE SCALE GENOMIC DNA]</scope>
    <source>
        <strain evidence="3">DSM 45317</strain>
    </source>
</reference>
<sequence length="173" mass="20325">MDITEVILFQHHEQRRMFGLLDEMPRDDTAGLASLWGRLEVFLEVHAEAEERYFYPPLLKLGRGSPDSDVIEEVEDAIKDHNEIRDAIRKVRASEPGSKQWWTAVWAARKENDEHMAEEEREDLLDVRHHVDLETRHRIAVEFVTFEAQHSHGVPIELKDPREYIEAYRTQSA</sequence>
<name>A0A1I4C2I6_9ACTN</name>
<dbReference type="InterPro" id="IPR012312">
    <property type="entry name" value="Hemerythrin-like"/>
</dbReference>
<evidence type="ECO:0000259" key="1">
    <source>
        <dbReference type="Pfam" id="PF01814"/>
    </source>
</evidence>